<evidence type="ECO:0000313" key="4">
    <source>
        <dbReference type="Proteomes" id="UP001230156"/>
    </source>
</evidence>
<dbReference type="RefSeq" id="WP_379961942.1">
    <property type="nucleotide sequence ID" value="NZ_JAUYVI010000012.1"/>
</dbReference>
<dbReference type="PANTHER" id="PTHR34477:SF1">
    <property type="entry name" value="UPF0213 PROTEIN YHBQ"/>
    <property type="match status" value="1"/>
</dbReference>
<dbReference type="SUPFAM" id="SSF82771">
    <property type="entry name" value="GIY-YIG endonuclease"/>
    <property type="match status" value="1"/>
</dbReference>
<proteinExistence type="inferred from homology"/>
<evidence type="ECO:0000256" key="1">
    <source>
        <dbReference type="ARBA" id="ARBA00007435"/>
    </source>
</evidence>
<evidence type="ECO:0000259" key="2">
    <source>
        <dbReference type="PROSITE" id="PS50164"/>
    </source>
</evidence>
<dbReference type="PROSITE" id="PS50164">
    <property type="entry name" value="GIY_YIG"/>
    <property type="match status" value="1"/>
</dbReference>
<dbReference type="InterPro" id="IPR000305">
    <property type="entry name" value="GIY-YIG_endonuc"/>
</dbReference>
<sequence>MPEVPWFLYLIECADGALYTGIALDPAARYEQHRTGRGAKYTRANPPVRLIGAMAYPDRGTATRAELAFKKLKAEEKRARLWAFAEITG</sequence>
<reference evidence="4" key="1">
    <citation type="submission" date="2023-08" db="EMBL/GenBank/DDBJ databases">
        <title>Rhodospirillaceae gen. nov., a novel taxon isolated from the Yangtze River Yuezi River estuary sludge.</title>
        <authorList>
            <person name="Ruan L."/>
        </authorList>
    </citation>
    <scope>NUCLEOTIDE SEQUENCE [LARGE SCALE GENOMIC DNA]</scope>
    <source>
        <strain evidence="4">R-7</strain>
    </source>
</reference>
<dbReference type="InterPro" id="IPR050190">
    <property type="entry name" value="UPF0213_domain"/>
</dbReference>
<feature type="domain" description="GIY-YIG" evidence="2">
    <location>
        <begin position="4"/>
        <end position="79"/>
    </location>
</feature>
<dbReference type="InterPro" id="IPR035901">
    <property type="entry name" value="GIY-YIG_endonuc_sf"/>
</dbReference>
<dbReference type="Proteomes" id="UP001230156">
    <property type="component" value="Unassembled WGS sequence"/>
</dbReference>
<keyword evidence="4" id="KW-1185">Reference proteome</keyword>
<dbReference type="PANTHER" id="PTHR34477">
    <property type="entry name" value="UPF0213 PROTEIN YHBQ"/>
    <property type="match status" value="1"/>
</dbReference>
<organism evidence="3 4">
    <name type="scientific">Dongia sedimenti</name>
    <dbReference type="NCBI Taxonomy" id="3064282"/>
    <lineage>
        <taxon>Bacteria</taxon>
        <taxon>Pseudomonadati</taxon>
        <taxon>Pseudomonadota</taxon>
        <taxon>Alphaproteobacteria</taxon>
        <taxon>Rhodospirillales</taxon>
        <taxon>Dongiaceae</taxon>
        <taxon>Dongia</taxon>
    </lineage>
</organism>
<name>A0ABU0YWG9_9PROT</name>
<evidence type="ECO:0000313" key="3">
    <source>
        <dbReference type="EMBL" id="MDQ7251505.1"/>
    </source>
</evidence>
<comment type="similarity">
    <text evidence="1">Belongs to the UPF0213 family.</text>
</comment>
<dbReference type="EMBL" id="JAUYVI010000012">
    <property type="protein sequence ID" value="MDQ7251505.1"/>
    <property type="molecule type" value="Genomic_DNA"/>
</dbReference>
<dbReference type="CDD" id="cd10456">
    <property type="entry name" value="GIY-YIG_UPF0213"/>
    <property type="match status" value="1"/>
</dbReference>
<comment type="caution">
    <text evidence="3">The sequence shown here is derived from an EMBL/GenBank/DDBJ whole genome shotgun (WGS) entry which is preliminary data.</text>
</comment>
<dbReference type="Pfam" id="PF01541">
    <property type="entry name" value="GIY-YIG"/>
    <property type="match status" value="1"/>
</dbReference>
<accession>A0ABU0YWG9</accession>
<protein>
    <submittedName>
        <fullName evidence="3">GIY-YIG nuclease family protein</fullName>
    </submittedName>
</protein>
<dbReference type="Gene3D" id="3.40.1440.10">
    <property type="entry name" value="GIY-YIG endonuclease"/>
    <property type="match status" value="1"/>
</dbReference>
<gene>
    <name evidence="3" type="ORF">Q8A70_27715</name>
</gene>